<sequence length="452" mass="49194">MDSLPRKRKGARSLAGSLHDASADRKRTCRERKPRPEKKKKNPSSSDASASPSASVRGGVVMTAPPASGRAAPDSPGRGLKRKVGCIESATRIGRKKRLESEYELGAEIGHGKFGSVRICRARAGGEEFACKALPKNGEETVHREVEIMQHLSGHPGVVTLKSVFEDADKFYLVMELCSGGRLLDEIAREGTFSEHRAAVVIKDLMSVVKYCHEMGVIHRDIKPENILLTKTGKMKLADFGLAARVTNGQKLSGIAGSPAYVAPEVLSGSYSEKVDIWGAGVLLHVLLLGSLPFQGGCLDDVFEAIKTVELDFHSGPWESMSVYGRDLISRMLDRDVSSRITVDEVLSHPWVLFYTECTLKAVTPNVSVTNKVVAPKLPWERIRSHCESSASDSSSQRSEDQDECGIVDALTAAITHVRISEPKRTRLCSPAIPIQQECSSNLKTSNLCTAF</sequence>
<reference evidence="1" key="2">
    <citation type="submission" date="2025-09" db="UniProtKB">
        <authorList>
            <consortium name="EnsemblPlants"/>
        </authorList>
    </citation>
    <scope>IDENTIFICATION</scope>
</reference>
<evidence type="ECO:0000313" key="1">
    <source>
        <dbReference type="EnsemblPlants" id="AVESA.00010b.r2.5AG0849010.1.CDS"/>
    </source>
</evidence>
<reference evidence="1" key="1">
    <citation type="submission" date="2021-05" db="EMBL/GenBank/DDBJ databases">
        <authorList>
            <person name="Scholz U."/>
            <person name="Mascher M."/>
            <person name="Fiebig A."/>
        </authorList>
    </citation>
    <scope>NUCLEOTIDE SEQUENCE [LARGE SCALE GENOMIC DNA]</scope>
</reference>
<dbReference type="Proteomes" id="UP001732700">
    <property type="component" value="Chromosome 5A"/>
</dbReference>
<evidence type="ECO:0000313" key="2">
    <source>
        <dbReference type="Proteomes" id="UP001732700"/>
    </source>
</evidence>
<dbReference type="EnsemblPlants" id="AVESA.00010b.r2.5AG0849010.1">
    <property type="protein sequence ID" value="AVESA.00010b.r2.5AG0849010.1.CDS"/>
    <property type="gene ID" value="AVESA.00010b.r2.5AG0849010"/>
</dbReference>
<proteinExistence type="predicted"/>
<organism evidence="1 2">
    <name type="scientific">Avena sativa</name>
    <name type="common">Oat</name>
    <dbReference type="NCBI Taxonomy" id="4498"/>
    <lineage>
        <taxon>Eukaryota</taxon>
        <taxon>Viridiplantae</taxon>
        <taxon>Streptophyta</taxon>
        <taxon>Embryophyta</taxon>
        <taxon>Tracheophyta</taxon>
        <taxon>Spermatophyta</taxon>
        <taxon>Magnoliopsida</taxon>
        <taxon>Liliopsida</taxon>
        <taxon>Poales</taxon>
        <taxon>Poaceae</taxon>
        <taxon>BOP clade</taxon>
        <taxon>Pooideae</taxon>
        <taxon>Poodae</taxon>
        <taxon>Poeae</taxon>
        <taxon>Poeae Chloroplast Group 1 (Aveneae type)</taxon>
        <taxon>Aveninae</taxon>
        <taxon>Avena</taxon>
    </lineage>
</organism>
<keyword evidence="2" id="KW-1185">Reference proteome</keyword>
<name>A0ACD5XST9_AVESA</name>
<accession>A0ACD5XST9</accession>
<protein>
    <submittedName>
        <fullName evidence="1">Uncharacterized protein</fullName>
    </submittedName>
</protein>